<dbReference type="SUPFAM" id="SSF56747">
    <property type="entry name" value="Prim-pol domain"/>
    <property type="match status" value="1"/>
</dbReference>
<dbReference type="SMART" id="SM00942">
    <property type="entry name" value="PriCT_1"/>
    <property type="match status" value="1"/>
</dbReference>
<gene>
    <name evidence="3" type="ORF">LCGC14_2484430</name>
</gene>
<comment type="caution">
    <text evidence="3">The sequence shown here is derived from an EMBL/GenBank/DDBJ whole genome shotgun (WGS) entry which is preliminary data.</text>
</comment>
<evidence type="ECO:0000313" key="3">
    <source>
        <dbReference type="EMBL" id="KKL17551.1"/>
    </source>
</evidence>
<dbReference type="Pfam" id="PF09250">
    <property type="entry name" value="Prim-Pol"/>
    <property type="match status" value="1"/>
</dbReference>
<protein>
    <recommendedName>
        <fullName evidence="4">DNA primase/polymerase bifunctional N-terminal domain-containing protein</fullName>
    </recommendedName>
</protein>
<dbReference type="EMBL" id="LAZR01039215">
    <property type="protein sequence ID" value="KKL17551.1"/>
    <property type="molecule type" value="Genomic_DNA"/>
</dbReference>
<evidence type="ECO:0000259" key="2">
    <source>
        <dbReference type="SMART" id="SM00943"/>
    </source>
</evidence>
<feature type="non-terminal residue" evidence="3">
    <location>
        <position position="328"/>
    </location>
</feature>
<feature type="domain" description="DNA primase/polymerase bifunctional N-terminal" evidence="2">
    <location>
        <begin position="10"/>
        <end position="159"/>
    </location>
</feature>
<dbReference type="Pfam" id="PF08708">
    <property type="entry name" value="PriCT_1"/>
    <property type="match status" value="1"/>
</dbReference>
<evidence type="ECO:0008006" key="4">
    <source>
        <dbReference type="Google" id="ProtNLM"/>
    </source>
</evidence>
<dbReference type="SMART" id="SM00943">
    <property type="entry name" value="Prim-Pol"/>
    <property type="match status" value="1"/>
</dbReference>
<dbReference type="AlphaFoldDB" id="A0A0F9DIJ4"/>
<feature type="domain" description="Primase C-terminal 1" evidence="1">
    <location>
        <begin position="180"/>
        <end position="245"/>
    </location>
</feature>
<organism evidence="3">
    <name type="scientific">marine sediment metagenome</name>
    <dbReference type="NCBI Taxonomy" id="412755"/>
    <lineage>
        <taxon>unclassified sequences</taxon>
        <taxon>metagenomes</taxon>
        <taxon>ecological metagenomes</taxon>
    </lineage>
</organism>
<evidence type="ECO:0000259" key="1">
    <source>
        <dbReference type="SMART" id="SM00942"/>
    </source>
</evidence>
<dbReference type="CDD" id="cd04859">
    <property type="entry name" value="Prim_Pol"/>
    <property type="match status" value="1"/>
</dbReference>
<accession>A0A0F9DIJ4</accession>
<dbReference type="Gene3D" id="3.30.720.160">
    <property type="entry name" value="Bifunctional DNA primase/polymerase, N-terminal"/>
    <property type="match status" value="1"/>
</dbReference>
<sequence>MSANPLLEAALQYARQGLSVIPVQAEGKKPLHEWKDAQEHPAGEAQIHDWWSQYPRSNVGIVCGAISGVTVVDLDGPDGLTSFKELGLPTSRVVKTPHGYHIYYLYTPDLHTGAAFLPGIDVRSDGGFVVAPPSQASGKSYEVLQDHPIVEIGPIPHELLSQHRNGTAPESNTAPGWVSDLLAHGAPEGSRNNDAIRLAGYLHSKGHPVDIIATMMEGFAAKCQPPMEQHELRSVIQSALRYPQKQAAVRIDGAPQMENLGDRYVFRWPNHNLVVEMGSIHRDHEDIRCLLDLYREMEDGSRDYLYGPVKYNIVTTGDRTGLTRYLKD</sequence>
<reference evidence="3" key="1">
    <citation type="journal article" date="2015" name="Nature">
        <title>Complex archaea that bridge the gap between prokaryotes and eukaryotes.</title>
        <authorList>
            <person name="Spang A."/>
            <person name="Saw J.H."/>
            <person name="Jorgensen S.L."/>
            <person name="Zaremba-Niedzwiedzka K."/>
            <person name="Martijn J."/>
            <person name="Lind A.E."/>
            <person name="van Eijk R."/>
            <person name="Schleper C."/>
            <person name="Guy L."/>
            <person name="Ettema T.J."/>
        </authorList>
    </citation>
    <scope>NUCLEOTIDE SEQUENCE</scope>
</reference>
<dbReference type="InterPro" id="IPR014820">
    <property type="entry name" value="PriCT_1"/>
</dbReference>
<dbReference type="InterPro" id="IPR015330">
    <property type="entry name" value="DNA_primase/pol_bifunc_N"/>
</dbReference>
<proteinExistence type="predicted"/>
<name>A0A0F9DIJ4_9ZZZZ</name>